<evidence type="ECO:0000313" key="2">
    <source>
        <dbReference type="Proteomes" id="UP000259421"/>
    </source>
</evidence>
<name>A0A385EEC5_9CAUD</name>
<dbReference type="EMBL" id="MH588546">
    <property type="protein sequence ID" value="AXQ69098.1"/>
    <property type="molecule type" value="Genomic_DNA"/>
</dbReference>
<dbReference type="Proteomes" id="UP000259421">
    <property type="component" value="Segment"/>
</dbReference>
<organism evidence="1 2">
    <name type="scientific">Caulobacter phage CcrBL9</name>
    <dbReference type="NCBI Taxonomy" id="2283270"/>
    <lineage>
        <taxon>Viruses</taxon>
        <taxon>Duplodnaviria</taxon>
        <taxon>Heunggongvirae</taxon>
        <taxon>Uroviricota</taxon>
        <taxon>Caudoviricetes</taxon>
        <taxon>Jeanschmidtviridae</taxon>
        <taxon>Bertelyvirus</taxon>
        <taxon>Bertelyvirus BL9</taxon>
    </lineage>
</organism>
<reference evidence="1 2" key="2">
    <citation type="submission" date="2018-09" db="EMBL/GenBank/DDBJ databases">
        <title>Giant CbK-like Caulobacter bacteriophages have genetically divergent genomes.</title>
        <authorList>
            <person name="Wilson K."/>
            <person name="Ely B."/>
        </authorList>
    </citation>
    <scope>NUCLEOTIDE SEQUENCE [LARGE SCALE GENOMIC DNA]</scope>
</reference>
<evidence type="ECO:0000313" key="1">
    <source>
        <dbReference type="EMBL" id="AXQ69098.1"/>
    </source>
</evidence>
<accession>A0A385EEC5</accession>
<sequence length="120" mass="13550">MIAMMQVEFRFTQWSEDHGVLRLDWPEVQALTLRAGDVLEMDIVTGHCMPKWADGQDSLLEGQHKLTVTKVVKQIAGTFTGYGDSDIIRVVVDVNVDDLTLAQNMPEWGYPRVGDHDHRG</sequence>
<gene>
    <name evidence="1" type="ORF">CcrBL9_gp074c</name>
</gene>
<keyword evidence="2" id="KW-1185">Reference proteome</keyword>
<reference evidence="2" key="1">
    <citation type="submission" date="2018-07" db="EMBL/GenBank/DDBJ databases">
        <title>Giant CbK-like Caulobacter bacteriophages have genetically divergent genomes.</title>
        <authorList>
            <person name="Wilson K.M."/>
            <person name="Ely B."/>
        </authorList>
    </citation>
    <scope>NUCLEOTIDE SEQUENCE [LARGE SCALE GENOMIC DNA]</scope>
</reference>
<protein>
    <submittedName>
        <fullName evidence="1">Uncharacterized protein</fullName>
    </submittedName>
</protein>
<proteinExistence type="predicted"/>